<dbReference type="EMBL" id="JANSHE010000461">
    <property type="protein sequence ID" value="KAJ3010557.1"/>
    <property type="molecule type" value="Genomic_DNA"/>
</dbReference>
<evidence type="ECO:0000313" key="1">
    <source>
        <dbReference type="EMBL" id="KAJ3010557.1"/>
    </source>
</evidence>
<organism evidence="1 2">
    <name type="scientific">Trametes sanguinea</name>
    <dbReference type="NCBI Taxonomy" id="158606"/>
    <lineage>
        <taxon>Eukaryota</taxon>
        <taxon>Fungi</taxon>
        <taxon>Dikarya</taxon>
        <taxon>Basidiomycota</taxon>
        <taxon>Agaricomycotina</taxon>
        <taxon>Agaricomycetes</taxon>
        <taxon>Polyporales</taxon>
        <taxon>Polyporaceae</taxon>
        <taxon>Trametes</taxon>
    </lineage>
</organism>
<proteinExistence type="predicted"/>
<keyword evidence="2" id="KW-1185">Reference proteome</keyword>
<reference evidence="1" key="1">
    <citation type="submission" date="2022-08" db="EMBL/GenBank/DDBJ databases">
        <title>Genome Sequence of Pycnoporus sanguineus.</title>
        <authorList>
            <person name="Buettner E."/>
        </authorList>
    </citation>
    <scope>NUCLEOTIDE SEQUENCE</scope>
    <source>
        <strain evidence="1">CG-C14</strain>
    </source>
</reference>
<sequence length="237" mass="26494">MIPSDVRPQYVGGADPRHFYPKHYLDEDCPLLGRAWLSCADLYGKGYSEAPRTTYDWSLFVTQLALLLQYVGWYEAHIVGFSMGGGIAVAFTAALPHLVSGKLILIASAGLLEFQRGRKQKYSTHTPAHKEFRDLQANYLPGYKRVMQSCYQDGPVRGLETAFDQIATLAVGTARRRVQVLIMHGTEDESVPVGEADKIQGRIPQAEVIKVEGASHDLVLKEEHWQFIAENMVRFLG</sequence>
<evidence type="ECO:0000313" key="2">
    <source>
        <dbReference type="Proteomes" id="UP001144978"/>
    </source>
</evidence>
<protein>
    <submittedName>
        <fullName evidence="1">Uncharacterized protein</fullName>
    </submittedName>
</protein>
<comment type="caution">
    <text evidence="1">The sequence shown here is derived from an EMBL/GenBank/DDBJ whole genome shotgun (WGS) entry which is preliminary data.</text>
</comment>
<accession>A0ACC1Q665</accession>
<gene>
    <name evidence="1" type="ORF">NUW54_g2442</name>
</gene>
<dbReference type="Proteomes" id="UP001144978">
    <property type="component" value="Unassembled WGS sequence"/>
</dbReference>
<name>A0ACC1Q665_9APHY</name>